<evidence type="ECO:0000256" key="1">
    <source>
        <dbReference type="ARBA" id="ARBA00001966"/>
    </source>
</evidence>
<dbReference type="STRING" id="419481.SAMN05216233_11487"/>
<evidence type="ECO:0000256" key="3">
    <source>
        <dbReference type="ARBA" id="ARBA00011245"/>
    </source>
</evidence>
<comment type="similarity">
    <text evidence="2">Belongs to the organic radical-activating enzymes family.</text>
</comment>
<dbReference type="RefSeq" id="WP_092212548.1">
    <property type="nucleotide sequence ID" value="NZ_FMUX01000014.1"/>
</dbReference>
<dbReference type="AlphaFoldDB" id="A0A1G5HJF9"/>
<keyword evidence="12" id="KW-0670">Pyruvate</keyword>
<dbReference type="PROSITE" id="PS51379">
    <property type="entry name" value="4FE4S_FER_2"/>
    <property type="match status" value="2"/>
</dbReference>
<evidence type="ECO:0000313" key="13">
    <source>
        <dbReference type="Proteomes" id="UP000198870"/>
    </source>
</evidence>
<proteinExistence type="inferred from homology"/>
<dbReference type="Pfam" id="PF04055">
    <property type="entry name" value="Radical_SAM"/>
    <property type="match status" value="1"/>
</dbReference>
<dbReference type="InterPro" id="IPR017896">
    <property type="entry name" value="4Fe4S_Fe-S-bd"/>
</dbReference>
<dbReference type="Pfam" id="PF00037">
    <property type="entry name" value="Fer4"/>
    <property type="match status" value="1"/>
</dbReference>
<dbReference type="Gene3D" id="3.20.20.70">
    <property type="entry name" value="Aldolase class I"/>
    <property type="match status" value="1"/>
</dbReference>
<evidence type="ECO:0000256" key="8">
    <source>
        <dbReference type="ARBA" id="ARBA00023004"/>
    </source>
</evidence>
<feature type="domain" description="4Fe-4S ferredoxin-type" evidence="10">
    <location>
        <begin position="81"/>
        <end position="101"/>
    </location>
</feature>
<dbReference type="SFLD" id="SFLDG01118">
    <property type="entry name" value="activating_enzymes__group_2"/>
    <property type="match status" value="1"/>
</dbReference>
<reference evidence="12 13" key="1">
    <citation type="submission" date="2016-10" db="EMBL/GenBank/DDBJ databases">
        <authorList>
            <person name="de Groot N.N."/>
        </authorList>
    </citation>
    <scope>NUCLEOTIDE SEQUENCE [LARGE SCALE GENOMIC DNA]</scope>
    <source>
        <strain evidence="12 13">AA1</strain>
    </source>
</reference>
<dbReference type="PIRSF" id="PIRSF000371">
    <property type="entry name" value="PFL_act_enz"/>
    <property type="match status" value="1"/>
</dbReference>
<dbReference type="InterPro" id="IPR001989">
    <property type="entry name" value="Radical_activat_CS"/>
</dbReference>
<feature type="domain" description="Radical SAM core" evidence="11">
    <location>
        <begin position="16"/>
        <end position="298"/>
    </location>
</feature>
<evidence type="ECO:0000256" key="7">
    <source>
        <dbReference type="ARBA" id="ARBA00023002"/>
    </source>
</evidence>
<dbReference type="InterPro" id="IPR012839">
    <property type="entry name" value="Organic_radical_activase"/>
</dbReference>
<keyword evidence="8" id="KW-0408">Iron</keyword>
<dbReference type="SFLD" id="SFLDS00029">
    <property type="entry name" value="Radical_SAM"/>
    <property type="match status" value="1"/>
</dbReference>
<dbReference type="NCBIfam" id="TIGR02494">
    <property type="entry name" value="PFLE_PFLC"/>
    <property type="match status" value="1"/>
</dbReference>
<dbReference type="PANTHER" id="PTHR30352">
    <property type="entry name" value="PYRUVATE FORMATE-LYASE-ACTIVATING ENZYME"/>
    <property type="match status" value="1"/>
</dbReference>
<dbReference type="GO" id="GO:0016491">
    <property type="term" value="F:oxidoreductase activity"/>
    <property type="evidence" value="ECO:0007669"/>
    <property type="project" value="UniProtKB-KW"/>
</dbReference>
<dbReference type="GO" id="GO:0051539">
    <property type="term" value="F:4 iron, 4 sulfur cluster binding"/>
    <property type="evidence" value="ECO:0007669"/>
    <property type="project" value="UniProtKB-KW"/>
</dbReference>
<name>A0A1G5HJF9_9BACT</name>
<dbReference type="Proteomes" id="UP000198870">
    <property type="component" value="Unassembled WGS sequence"/>
</dbReference>
<evidence type="ECO:0000259" key="10">
    <source>
        <dbReference type="PROSITE" id="PS51379"/>
    </source>
</evidence>
<dbReference type="SFLD" id="SFLDG01066">
    <property type="entry name" value="organic_radical-activating_enz"/>
    <property type="match status" value="1"/>
</dbReference>
<keyword evidence="5" id="KW-0949">S-adenosyl-L-methionine</keyword>
<evidence type="ECO:0000256" key="9">
    <source>
        <dbReference type="ARBA" id="ARBA00023014"/>
    </source>
</evidence>
<dbReference type="Gene3D" id="3.30.70.20">
    <property type="match status" value="1"/>
</dbReference>
<keyword evidence="4" id="KW-0004">4Fe-4S</keyword>
<organism evidence="12 13">
    <name type="scientific">Desulfoluna spongiiphila</name>
    <dbReference type="NCBI Taxonomy" id="419481"/>
    <lineage>
        <taxon>Bacteria</taxon>
        <taxon>Pseudomonadati</taxon>
        <taxon>Thermodesulfobacteriota</taxon>
        <taxon>Desulfobacteria</taxon>
        <taxon>Desulfobacterales</taxon>
        <taxon>Desulfolunaceae</taxon>
        <taxon>Desulfoluna</taxon>
    </lineage>
</organism>
<sequence>MGITGTLFDIKPFAVHDGPGIRTTVFFKGCPLRCAWCHNPEGLLASCHLLIRPERCIGCGECLAACPDHAPAMETSLAPTCRVCGACVEACPAEARELAGRTAKVGEVMERLLKDRPFFEESGGGVTFSGGEPLAQPDFLLALLSACGKEGLHTAVDTSGYAPRSVISDVASRADLFLFDLKHMDTDTHRRLTGVNNGRILSNLAYLAGTETPLVVRIPLVPGINDGQVHLEKAGRFLSGLETPPPVHLLPYHSFQKSKYGLFTLPYSLPEPDHAAARPPVEAAAQLEGLGLTVRIGG</sequence>
<keyword evidence="13" id="KW-1185">Reference proteome</keyword>
<dbReference type="PROSITE" id="PS01087">
    <property type="entry name" value="RADICAL_ACTIVATING"/>
    <property type="match status" value="1"/>
</dbReference>
<dbReference type="EMBL" id="FMUX01000014">
    <property type="protein sequence ID" value="SCY63811.1"/>
    <property type="molecule type" value="Genomic_DNA"/>
</dbReference>
<dbReference type="InterPro" id="IPR034457">
    <property type="entry name" value="Organic_radical-activating"/>
</dbReference>
<comment type="cofactor">
    <cofactor evidence="1">
        <name>[4Fe-4S] cluster</name>
        <dbReference type="ChEBI" id="CHEBI:49883"/>
    </cofactor>
</comment>
<evidence type="ECO:0000256" key="2">
    <source>
        <dbReference type="ARBA" id="ARBA00009777"/>
    </source>
</evidence>
<evidence type="ECO:0000256" key="5">
    <source>
        <dbReference type="ARBA" id="ARBA00022691"/>
    </source>
</evidence>
<dbReference type="InterPro" id="IPR040074">
    <property type="entry name" value="BssD/PflA/YjjW"/>
</dbReference>
<protein>
    <submittedName>
        <fullName evidence="12">Pyruvate formate lyase activating enzyme</fullName>
    </submittedName>
</protein>
<dbReference type="InterPro" id="IPR013785">
    <property type="entry name" value="Aldolase_TIM"/>
</dbReference>
<evidence type="ECO:0000256" key="6">
    <source>
        <dbReference type="ARBA" id="ARBA00022723"/>
    </source>
</evidence>
<accession>A0A1G5HJF9</accession>
<dbReference type="OrthoDB" id="9782387at2"/>
<dbReference type="InterPro" id="IPR007197">
    <property type="entry name" value="rSAM"/>
</dbReference>
<dbReference type="SUPFAM" id="SSF102114">
    <property type="entry name" value="Radical SAM enzymes"/>
    <property type="match status" value="1"/>
</dbReference>
<evidence type="ECO:0000259" key="11">
    <source>
        <dbReference type="PROSITE" id="PS51918"/>
    </source>
</evidence>
<keyword evidence="7" id="KW-0560">Oxidoreductase</keyword>
<gene>
    <name evidence="12" type="ORF">SAMN05216233_11487</name>
</gene>
<dbReference type="PANTHER" id="PTHR30352:SF4">
    <property type="entry name" value="PYRUVATE FORMATE-LYASE 2-ACTIVATING ENZYME"/>
    <property type="match status" value="1"/>
</dbReference>
<dbReference type="InterPro" id="IPR017900">
    <property type="entry name" value="4Fe4S_Fe_S_CS"/>
</dbReference>
<dbReference type="GO" id="GO:0046872">
    <property type="term" value="F:metal ion binding"/>
    <property type="evidence" value="ECO:0007669"/>
    <property type="project" value="UniProtKB-KW"/>
</dbReference>
<dbReference type="InterPro" id="IPR058240">
    <property type="entry name" value="rSAM_sf"/>
</dbReference>
<dbReference type="PROSITE" id="PS51918">
    <property type="entry name" value="RADICAL_SAM"/>
    <property type="match status" value="1"/>
</dbReference>
<keyword evidence="12" id="KW-0456">Lyase</keyword>
<keyword evidence="9" id="KW-0411">Iron-sulfur</keyword>
<comment type="subunit">
    <text evidence="3">Monomer.</text>
</comment>
<feature type="domain" description="4Fe-4S ferredoxin-type" evidence="10">
    <location>
        <begin position="47"/>
        <end position="76"/>
    </location>
</feature>
<dbReference type="SUPFAM" id="SSF54862">
    <property type="entry name" value="4Fe-4S ferredoxins"/>
    <property type="match status" value="1"/>
</dbReference>
<evidence type="ECO:0000256" key="4">
    <source>
        <dbReference type="ARBA" id="ARBA00022485"/>
    </source>
</evidence>
<dbReference type="PROSITE" id="PS00198">
    <property type="entry name" value="4FE4S_FER_1"/>
    <property type="match status" value="2"/>
</dbReference>
<evidence type="ECO:0000313" key="12">
    <source>
        <dbReference type="EMBL" id="SCY63811.1"/>
    </source>
</evidence>
<keyword evidence="6" id="KW-0479">Metal-binding</keyword>
<dbReference type="GO" id="GO:0016829">
    <property type="term" value="F:lyase activity"/>
    <property type="evidence" value="ECO:0007669"/>
    <property type="project" value="UniProtKB-KW"/>
</dbReference>